<evidence type="ECO:0000256" key="9">
    <source>
        <dbReference type="ARBA" id="ARBA00023316"/>
    </source>
</evidence>
<evidence type="ECO:0000256" key="8">
    <source>
        <dbReference type="ARBA" id="ARBA00023306"/>
    </source>
</evidence>
<dbReference type="HAMAP" id="MF_02019">
    <property type="entry name" value="MurF"/>
    <property type="match status" value="1"/>
</dbReference>
<evidence type="ECO:0000256" key="11">
    <source>
        <dbReference type="RuleBase" id="RU004136"/>
    </source>
</evidence>
<dbReference type="EC" id="6.3.2.10" evidence="10 11"/>
<feature type="domain" description="Mur ligase N-terminal catalytic" evidence="12">
    <location>
        <begin position="14"/>
        <end position="82"/>
    </location>
</feature>
<keyword evidence="7 10" id="KW-0573">Peptidoglycan synthesis</keyword>
<evidence type="ECO:0000256" key="2">
    <source>
        <dbReference type="ARBA" id="ARBA00022598"/>
    </source>
</evidence>
<evidence type="ECO:0000256" key="1">
    <source>
        <dbReference type="ARBA" id="ARBA00022490"/>
    </source>
</evidence>
<dbReference type="InterPro" id="IPR013221">
    <property type="entry name" value="Mur_ligase_cen"/>
</dbReference>
<gene>
    <name evidence="10" type="primary">murF</name>
    <name evidence="15" type="ORF">ABID46_001477</name>
</gene>
<organism evidence="15 16">
    <name type="scientific">Moheibacter stercoris</name>
    <dbReference type="NCBI Taxonomy" id="1628251"/>
    <lineage>
        <taxon>Bacteria</taxon>
        <taxon>Pseudomonadati</taxon>
        <taxon>Bacteroidota</taxon>
        <taxon>Flavobacteriia</taxon>
        <taxon>Flavobacteriales</taxon>
        <taxon>Weeksellaceae</taxon>
        <taxon>Moheibacter</taxon>
    </lineage>
</organism>
<dbReference type="EMBL" id="JBEPMO010000007">
    <property type="protein sequence ID" value="MET3731895.1"/>
    <property type="molecule type" value="Genomic_DNA"/>
</dbReference>
<dbReference type="Proteomes" id="UP001549146">
    <property type="component" value="Unassembled WGS sequence"/>
</dbReference>
<dbReference type="InterPro" id="IPR051046">
    <property type="entry name" value="MurCDEF_CellWall_CoF430Synth"/>
</dbReference>
<dbReference type="PANTHER" id="PTHR43024">
    <property type="entry name" value="UDP-N-ACETYLMURAMOYL-TRIPEPTIDE--D-ALANYL-D-ALANINE LIGASE"/>
    <property type="match status" value="1"/>
</dbReference>
<comment type="subcellular location">
    <subcellularLocation>
        <location evidence="10 11">Cytoplasm</location>
    </subcellularLocation>
</comment>
<dbReference type="InterPro" id="IPR036615">
    <property type="entry name" value="Mur_ligase_C_dom_sf"/>
</dbReference>
<keyword evidence="9 10" id="KW-0961">Cell wall biogenesis/degradation</keyword>
<evidence type="ECO:0000313" key="15">
    <source>
        <dbReference type="EMBL" id="MET3731895.1"/>
    </source>
</evidence>
<dbReference type="RefSeq" id="WP_354508591.1">
    <property type="nucleotide sequence ID" value="NZ_JBEPMO010000007.1"/>
</dbReference>
<dbReference type="SUPFAM" id="SSF53244">
    <property type="entry name" value="MurD-like peptide ligases, peptide-binding domain"/>
    <property type="match status" value="1"/>
</dbReference>
<dbReference type="Gene3D" id="3.90.190.20">
    <property type="entry name" value="Mur ligase, C-terminal domain"/>
    <property type="match status" value="1"/>
</dbReference>
<comment type="similarity">
    <text evidence="10">Belongs to the MurCDEF family. MurF subfamily.</text>
</comment>
<evidence type="ECO:0000256" key="5">
    <source>
        <dbReference type="ARBA" id="ARBA00022840"/>
    </source>
</evidence>
<evidence type="ECO:0000313" key="16">
    <source>
        <dbReference type="Proteomes" id="UP001549146"/>
    </source>
</evidence>
<dbReference type="InterPro" id="IPR000713">
    <property type="entry name" value="Mur_ligase_N"/>
</dbReference>
<dbReference type="SUPFAM" id="SSF63418">
    <property type="entry name" value="MurE/MurF N-terminal domain"/>
    <property type="match status" value="1"/>
</dbReference>
<keyword evidence="3 10" id="KW-0132">Cell division</keyword>
<dbReference type="PANTHER" id="PTHR43024:SF1">
    <property type="entry name" value="UDP-N-ACETYLMURAMOYL-TRIPEPTIDE--D-ALANYL-D-ALANINE LIGASE"/>
    <property type="match status" value="1"/>
</dbReference>
<dbReference type="GO" id="GO:0047480">
    <property type="term" value="F:UDP-N-acetylmuramoyl-tripeptide-D-alanyl-D-alanine ligase activity"/>
    <property type="evidence" value="ECO:0007669"/>
    <property type="project" value="UniProtKB-EC"/>
</dbReference>
<evidence type="ECO:0000259" key="12">
    <source>
        <dbReference type="Pfam" id="PF01225"/>
    </source>
</evidence>
<keyword evidence="1 10" id="KW-0963">Cytoplasm</keyword>
<protein>
    <recommendedName>
        <fullName evidence="10 11">UDP-N-acetylmuramoyl-tripeptide--D-alanyl-D-alanine ligase</fullName>
        <ecNumber evidence="10 11">6.3.2.10</ecNumber>
    </recommendedName>
    <alternativeName>
        <fullName evidence="10">D-alanyl-D-alanine-adding enzyme</fullName>
    </alternativeName>
</protein>
<keyword evidence="8 10" id="KW-0131">Cell cycle</keyword>
<reference evidence="15 16" key="1">
    <citation type="submission" date="2024-06" db="EMBL/GenBank/DDBJ databases">
        <title>Genomic Encyclopedia of Type Strains, Phase IV (KMG-IV): sequencing the most valuable type-strain genomes for metagenomic binning, comparative biology and taxonomic classification.</title>
        <authorList>
            <person name="Goeker M."/>
        </authorList>
    </citation>
    <scope>NUCLEOTIDE SEQUENCE [LARGE SCALE GENOMIC DNA]</scope>
    <source>
        <strain evidence="15 16">DSM 29388</strain>
    </source>
</reference>
<keyword evidence="16" id="KW-1185">Reference proteome</keyword>
<comment type="function">
    <text evidence="10 11">Involved in cell wall formation. Catalyzes the final step in the synthesis of UDP-N-acetylmuramoyl-pentapeptide, the precursor of murein.</text>
</comment>
<comment type="catalytic activity">
    <reaction evidence="10 11">
        <text>D-alanyl-D-alanine + UDP-N-acetyl-alpha-D-muramoyl-L-alanyl-gamma-D-glutamyl-meso-2,6-diaminopimelate + ATP = UDP-N-acetyl-alpha-D-muramoyl-L-alanyl-gamma-D-glutamyl-meso-2,6-diaminopimeloyl-D-alanyl-D-alanine + ADP + phosphate + H(+)</text>
        <dbReference type="Rhea" id="RHEA:28374"/>
        <dbReference type="ChEBI" id="CHEBI:15378"/>
        <dbReference type="ChEBI" id="CHEBI:30616"/>
        <dbReference type="ChEBI" id="CHEBI:43474"/>
        <dbReference type="ChEBI" id="CHEBI:57822"/>
        <dbReference type="ChEBI" id="CHEBI:61386"/>
        <dbReference type="ChEBI" id="CHEBI:83905"/>
        <dbReference type="ChEBI" id="CHEBI:456216"/>
        <dbReference type="EC" id="6.3.2.10"/>
    </reaction>
</comment>
<evidence type="ECO:0000256" key="4">
    <source>
        <dbReference type="ARBA" id="ARBA00022741"/>
    </source>
</evidence>
<comment type="caution">
    <text evidence="15">The sequence shown here is derived from an EMBL/GenBank/DDBJ whole genome shotgun (WGS) entry which is preliminary data.</text>
</comment>
<feature type="domain" description="Mur ligase central" evidence="14">
    <location>
        <begin position="97"/>
        <end position="277"/>
    </location>
</feature>
<evidence type="ECO:0000256" key="10">
    <source>
        <dbReference type="HAMAP-Rule" id="MF_02019"/>
    </source>
</evidence>
<feature type="domain" description="Mur ligase C-terminal" evidence="13">
    <location>
        <begin position="301"/>
        <end position="418"/>
    </location>
</feature>
<evidence type="ECO:0000256" key="3">
    <source>
        <dbReference type="ARBA" id="ARBA00022618"/>
    </source>
</evidence>
<dbReference type="Pfam" id="PF08245">
    <property type="entry name" value="Mur_ligase_M"/>
    <property type="match status" value="1"/>
</dbReference>
<keyword evidence="6 10" id="KW-0133">Cell shape</keyword>
<dbReference type="InterPro" id="IPR036565">
    <property type="entry name" value="Mur-like_cat_sf"/>
</dbReference>
<sequence length="431" mass="48560">MNIEQLYSLYLRCNMVSTDTRNIPMKSMFFALKGANFNGNQFAEEAIKAGALFAIVDEKEYENESMDTYYVEDTLNALQKLAMYHRLKLNIPIIALTGSNGKTTTKELMTNVLSKRYNVLATEGNYNNHIGVPLTLLKINPNHEIAVIEMGANHLMEIDFLSNLIQPDFGYVTNFGKAHLEGFGGLEGVIKGKSELYNYLRENEKTVFVNSNDEKQVELTEGIKRICFGNNAEADYPIFFSDSLSGKCPSIVYEQTHIESPLIGEYNASNVAAAIAVGLTFEVDLEQIKEAIEEYEADNNRSQIIELENHKIILDAYNANPSSMEAALTNFQKLEGSKMVILGDMFELGDNTLEEHLIIAKKTQELGFDKILLVGQNFHQIDLNDQNNLLKFATREEVEEYLDSQTISEQTILIKGSRGMQLEKLLNHFPS</sequence>
<dbReference type="Gene3D" id="3.40.1390.10">
    <property type="entry name" value="MurE/MurF, N-terminal domain"/>
    <property type="match status" value="1"/>
</dbReference>
<evidence type="ECO:0000259" key="13">
    <source>
        <dbReference type="Pfam" id="PF02875"/>
    </source>
</evidence>
<dbReference type="InterPro" id="IPR005863">
    <property type="entry name" value="UDP-N-AcMur_synth"/>
</dbReference>
<proteinExistence type="inferred from homology"/>
<evidence type="ECO:0000256" key="7">
    <source>
        <dbReference type="ARBA" id="ARBA00022984"/>
    </source>
</evidence>
<dbReference type="InterPro" id="IPR004101">
    <property type="entry name" value="Mur_ligase_C"/>
</dbReference>
<name>A0ABV2LTL1_9FLAO</name>
<dbReference type="SUPFAM" id="SSF53623">
    <property type="entry name" value="MurD-like peptide ligases, catalytic domain"/>
    <property type="match status" value="1"/>
</dbReference>
<keyword evidence="4 10" id="KW-0547">Nucleotide-binding</keyword>
<dbReference type="Pfam" id="PF02875">
    <property type="entry name" value="Mur_ligase_C"/>
    <property type="match status" value="1"/>
</dbReference>
<comment type="pathway">
    <text evidence="10 11">Cell wall biogenesis; peptidoglycan biosynthesis.</text>
</comment>
<dbReference type="Pfam" id="PF01225">
    <property type="entry name" value="Mur_ligase"/>
    <property type="match status" value="1"/>
</dbReference>
<accession>A0ABV2LTL1</accession>
<keyword evidence="2 10" id="KW-0436">Ligase</keyword>
<dbReference type="InterPro" id="IPR035911">
    <property type="entry name" value="MurE/MurF_N"/>
</dbReference>
<evidence type="ECO:0000256" key="6">
    <source>
        <dbReference type="ARBA" id="ARBA00022960"/>
    </source>
</evidence>
<keyword evidence="5 10" id="KW-0067">ATP-binding</keyword>
<feature type="binding site" evidence="10">
    <location>
        <begin position="98"/>
        <end position="104"/>
    </location>
    <ligand>
        <name>ATP</name>
        <dbReference type="ChEBI" id="CHEBI:30616"/>
    </ligand>
</feature>
<dbReference type="NCBIfam" id="TIGR01143">
    <property type="entry name" value="murF"/>
    <property type="match status" value="1"/>
</dbReference>
<dbReference type="Gene3D" id="3.40.1190.10">
    <property type="entry name" value="Mur-like, catalytic domain"/>
    <property type="match status" value="1"/>
</dbReference>
<evidence type="ECO:0000259" key="14">
    <source>
        <dbReference type="Pfam" id="PF08245"/>
    </source>
</evidence>